<protein>
    <submittedName>
        <fullName evidence="1">Uncharacterized protein</fullName>
    </submittedName>
</protein>
<proteinExistence type="predicted"/>
<name>A0A238BZA0_9BILA</name>
<keyword evidence="2" id="KW-1185">Reference proteome</keyword>
<sequence>MLLVMVLAPNVLPNHQRLIITLCHTQFRASKLKYITVTSKLLFKKSDHCANPSECKLNGILRKLCDSNQVEMEKRRNKFEFIRFGRR</sequence>
<dbReference type="Proteomes" id="UP000242913">
    <property type="component" value="Unassembled WGS sequence"/>
</dbReference>
<organism evidence="1 2">
    <name type="scientific">Onchocerca flexuosa</name>
    <dbReference type="NCBI Taxonomy" id="387005"/>
    <lineage>
        <taxon>Eukaryota</taxon>
        <taxon>Metazoa</taxon>
        <taxon>Ecdysozoa</taxon>
        <taxon>Nematoda</taxon>
        <taxon>Chromadorea</taxon>
        <taxon>Rhabditida</taxon>
        <taxon>Spirurina</taxon>
        <taxon>Spiruromorpha</taxon>
        <taxon>Filarioidea</taxon>
        <taxon>Onchocercidae</taxon>
        <taxon>Onchocerca</taxon>
    </lineage>
</organism>
<dbReference type="AlphaFoldDB" id="A0A238BZA0"/>
<evidence type="ECO:0000313" key="1">
    <source>
        <dbReference type="EMBL" id="OZC10529.1"/>
    </source>
</evidence>
<reference evidence="1 2" key="1">
    <citation type="submission" date="2015-12" db="EMBL/GenBank/DDBJ databases">
        <title>Draft genome of the nematode, Onchocerca flexuosa.</title>
        <authorList>
            <person name="Mitreva M."/>
        </authorList>
    </citation>
    <scope>NUCLEOTIDE SEQUENCE [LARGE SCALE GENOMIC DNA]</scope>
    <source>
        <strain evidence="1">Red Deer</strain>
    </source>
</reference>
<accession>A0A238BZA0</accession>
<gene>
    <name evidence="1" type="ORF">X798_02278</name>
</gene>
<dbReference type="EMBL" id="KZ269985">
    <property type="protein sequence ID" value="OZC10529.1"/>
    <property type="molecule type" value="Genomic_DNA"/>
</dbReference>
<evidence type="ECO:0000313" key="2">
    <source>
        <dbReference type="Proteomes" id="UP000242913"/>
    </source>
</evidence>